<sequence>MIPKNNSLLPHALTFDSTDTIFCFPEKRWNSLFSSSGNGHINLIFSQETVQPRMTIFQQNKKNK</sequence>
<keyword evidence="2" id="KW-1185">Reference proteome</keyword>
<organism evidence="1 2">
    <name type="scientific">Brachionus plicatilis</name>
    <name type="common">Marine rotifer</name>
    <name type="synonym">Brachionus muelleri</name>
    <dbReference type="NCBI Taxonomy" id="10195"/>
    <lineage>
        <taxon>Eukaryota</taxon>
        <taxon>Metazoa</taxon>
        <taxon>Spiralia</taxon>
        <taxon>Gnathifera</taxon>
        <taxon>Rotifera</taxon>
        <taxon>Eurotatoria</taxon>
        <taxon>Monogononta</taxon>
        <taxon>Pseudotrocha</taxon>
        <taxon>Ploima</taxon>
        <taxon>Brachionidae</taxon>
        <taxon>Brachionus</taxon>
    </lineage>
</organism>
<evidence type="ECO:0000313" key="2">
    <source>
        <dbReference type="Proteomes" id="UP000276133"/>
    </source>
</evidence>
<reference evidence="1 2" key="1">
    <citation type="journal article" date="2018" name="Sci. Rep.">
        <title>Genomic signatures of local adaptation to the degree of environmental predictability in rotifers.</title>
        <authorList>
            <person name="Franch-Gras L."/>
            <person name="Hahn C."/>
            <person name="Garcia-Roger E.M."/>
            <person name="Carmona M.J."/>
            <person name="Serra M."/>
            <person name="Gomez A."/>
        </authorList>
    </citation>
    <scope>NUCLEOTIDE SEQUENCE [LARGE SCALE GENOMIC DNA]</scope>
    <source>
        <strain evidence="1">HYR1</strain>
    </source>
</reference>
<proteinExistence type="predicted"/>
<gene>
    <name evidence="1" type="ORF">BpHYR1_019032</name>
</gene>
<name>A0A3M7SFR3_BRAPC</name>
<accession>A0A3M7SFR3</accession>
<evidence type="ECO:0000313" key="1">
    <source>
        <dbReference type="EMBL" id="RNA34586.1"/>
    </source>
</evidence>
<comment type="caution">
    <text evidence="1">The sequence shown here is derived from an EMBL/GenBank/DDBJ whole genome shotgun (WGS) entry which is preliminary data.</text>
</comment>
<dbReference type="EMBL" id="REGN01001451">
    <property type="protein sequence ID" value="RNA34586.1"/>
    <property type="molecule type" value="Genomic_DNA"/>
</dbReference>
<dbReference type="AlphaFoldDB" id="A0A3M7SFR3"/>
<dbReference type="Proteomes" id="UP000276133">
    <property type="component" value="Unassembled WGS sequence"/>
</dbReference>
<protein>
    <submittedName>
        <fullName evidence="1">Uncharacterized protein</fullName>
    </submittedName>
</protein>